<dbReference type="Gramene" id="OPUNC03G26460.1">
    <property type="protein sequence ID" value="OPUNC03G26460.1"/>
    <property type="gene ID" value="OPUNC03G26460"/>
</dbReference>
<proteinExistence type="predicted"/>
<reference evidence="1" key="2">
    <citation type="submission" date="2018-05" db="EMBL/GenBank/DDBJ databases">
        <title>OpunRS2 (Oryza punctata Reference Sequence Version 2).</title>
        <authorList>
            <person name="Zhang J."/>
            <person name="Kudrna D."/>
            <person name="Lee S."/>
            <person name="Talag J."/>
            <person name="Welchert J."/>
            <person name="Wing R.A."/>
        </authorList>
    </citation>
    <scope>NUCLEOTIDE SEQUENCE [LARGE SCALE GENOMIC DNA]</scope>
</reference>
<protein>
    <submittedName>
        <fullName evidence="1">Uncharacterized protein</fullName>
    </submittedName>
</protein>
<organism evidence="1">
    <name type="scientific">Oryza punctata</name>
    <name type="common">Red rice</name>
    <dbReference type="NCBI Taxonomy" id="4537"/>
    <lineage>
        <taxon>Eukaryota</taxon>
        <taxon>Viridiplantae</taxon>
        <taxon>Streptophyta</taxon>
        <taxon>Embryophyta</taxon>
        <taxon>Tracheophyta</taxon>
        <taxon>Spermatophyta</taxon>
        <taxon>Magnoliopsida</taxon>
        <taxon>Liliopsida</taxon>
        <taxon>Poales</taxon>
        <taxon>Poaceae</taxon>
        <taxon>BOP clade</taxon>
        <taxon>Oryzoideae</taxon>
        <taxon>Oryzeae</taxon>
        <taxon>Oryzinae</taxon>
        <taxon>Oryza</taxon>
    </lineage>
</organism>
<reference evidence="1" key="1">
    <citation type="submission" date="2015-04" db="UniProtKB">
        <authorList>
            <consortium name="EnsemblPlants"/>
        </authorList>
    </citation>
    <scope>IDENTIFICATION</scope>
</reference>
<name>A0A0E0KH96_ORYPU</name>
<dbReference type="EnsemblPlants" id="OPUNC03G26460.1">
    <property type="protein sequence ID" value="OPUNC03G26460.1"/>
    <property type="gene ID" value="OPUNC03G26460"/>
</dbReference>
<evidence type="ECO:0000313" key="1">
    <source>
        <dbReference type="EnsemblPlants" id="OPUNC03G26460.1"/>
    </source>
</evidence>
<accession>A0A0E0KH96</accession>
<dbReference type="Proteomes" id="UP000026962">
    <property type="component" value="Chromosome 3"/>
</dbReference>
<sequence length="108" mass="12391">MVEGSAQGIHTGKVVQEATQWPGSMWRPWCVRFRHGGLRDYHVRSATWQGNDDEHLPHQIANVGPIESLDYEHYSGAVLTIYYHIWCVVVIRLFENVGEVETVENLCL</sequence>
<dbReference type="AlphaFoldDB" id="A0A0E0KH96"/>
<keyword evidence="2" id="KW-1185">Reference proteome</keyword>
<dbReference type="HOGENOM" id="CLU_2201273_0_0_1"/>
<evidence type="ECO:0000313" key="2">
    <source>
        <dbReference type="Proteomes" id="UP000026962"/>
    </source>
</evidence>